<proteinExistence type="predicted"/>
<evidence type="ECO:0000259" key="10">
    <source>
        <dbReference type="PROSITE" id="PS50893"/>
    </source>
</evidence>
<dbReference type="InterPro" id="IPR050107">
    <property type="entry name" value="ABC_carbohydrate_import_ATPase"/>
</dbReference>
<dbReference type="InterPro" id="IPR003439">
    <property type="entry name" value="ABC_transporter-like_ATP-bd"/>
</dbReference>
<dbReference type="Proteomes" id="UP000659630">
    <property type="component" value="Unassembled WGS sequence"/>
</dbReference>
<dbReference type="AlphaFoldDB" id="A0A923IEL7"/>
<evidence type="ECO:0000256" key="7">
    <source>
        <dbReference type="ARBA" id="ARBA00022840"/>
    </source>
</evidence>
<comment type="caution">
    <text evidence="11">The sequence shown here is derived from an EMBL/GenBank/DDBJ whole genome shotgun (WGS) entry which is preliminary data.</text>
</comment>
<evidence type="ECO:0000256" key="5">
    <source>
        <dbReference type="ARBA" id="ARBA00022737"/>
    </source>
</evidence>
<evidence type="ECO:0000256" key="9">
    <source>
        <dbReference type="ARBA" id="ARBA00023136"/>
    </source>
</evidence>
<keyword evidence="12" id="KW-1185">Reference proteome</keyword>
<keyword evidence="5" id="KW-0677">Repeat</keyword>
<dbReference type="EMBL" id="JACONZ010000003">
    <property type="protein sequence ID" value="MBC5581895.1"/>
    <property type="molecule type" value="Genomic_DNA"/>
</dbReference>
<evidence type="ECO:0000256" key="6">
    <source>
        <dbReference type="ARBA" id="ARBA00022741"/>
    </source>
</evidence>
<dbReference type="SUPFAM" id="SSF52540">
    <property type="entry name" value="P-loop containing nucleoside triphosphate hydrolases"/>
    <property type="match status" value="2"/>
</dbReference>
<keyword evidence="7 11" id="KW-0067">ATP-binding</keyword>
<keyword evidence="2" id="KW-0813">Transport</keyword>
<keyword evidence="9" id="KW-0472">Membrane</keyword>
<dbReference type="CDD" id="cd03216">
    <property type="entry name" value="ABC_Carb_Monos_I"/>
    <property type="match status" value="1"/>
</dbReference>
<dbReference type="Pfam" id="PF00005">
    <property type="entry name" value="ABC_tran"/>
    <property type="match status" value="2"/>
</dbReference>
<feature type="domain" description="ABC transporter" evidence="10">
    <location>
        <begin position="5"/>
        <end position="241"/>
    </location>
</feature>
<evidence type="ECO:0000256" key="4">
    <source>
        <dbReference type="ARBA" id="ARBA00022597"/>
    </source>
</evidence>
<evidence type="ECO:0000256" key="1">
    <source>
        <dbReference type="ARBA" id="ARBA00004202"/>
    </source>
</evidence>
<evidence type="ECO:0000313" key="11">
    <source>
        <dbReference type="EMBL" id="MBC5581895.1"/>
    </source>
</evidence>
<sequence>MNDFISVKGITKTYPGVRALDDVSVGFARGEIHAIIGENGAGKSTLMKVLSGAIQPDQGTITVEGHEYNGLTPRQSLDLGIQVIYQELNQIGNLSVMDNVFIGSPPHKGILVDFKTMEAETRRILDQLGMGAISPRDTVASLTPGYQQMVEIAKALTKKVKLLILDEPTSALSTGEADTLFEVVEKLSRKGVTILFISHRLEEIFRIASRVTVMRDGKMITTRKVSEIDRTELINLMVGRDFNEVFPVSHACPGETLLEVKHISGPRFHDVSLYVRRGEILGLAGLVGAGRTETMLGIFGAARITSGEVWIKGKQKIMKSPQDSIRHGVAFLPENRKTQGLILSLPVKNNIDLPSLKRLSRWFVIDKKADDRLVEKSIEELAIKTPSKDQVVVNLSGGNQQKVVVAKWMGMESDILIFDEPTKGIDVSSKQEIYNLLCQLAEKGKAVILVSSDMEEIMGVSDRIAVFYEGTVWGELKSRDEFDEKKIMQYASGIK</sequence>
<dbReference type="RefSeq" id="WP_186888251.1">
    <property type="nucleotide sequence ID" value="NZ_JACONZ010000003.1"/>
</dbReference>
<dbReference type="PROSITE" id="PS50893">
    <property type="entry name" value="ABC_TRANSPORTER_2"/>
    <property type="match status" value="2"/>
</dbReference>
<dbReference type="InterPro" id="IPR003593">
    <property type="entry name" value="AAA+_ATPase"/>
</dbReference>
<dbReference type="GO" id="GO:0005886">
    <property type="term" value="C:plasma membrane"/>
    <property type="evidence" value="ECO:0007669"/>
    <property type="project" value="UniProtKB-SubCell"/>
</dbReference>
<gene>
    <name evidence="11" type="ORF">H8S23_10275</name>
</gene>
<dbReference type="CDD" id="cd03215">
    <property type="entry name" value="ABC_Carb_Monos_II"/>
    <property type="match status" value="1"/>
</dbReference>
<keyword evidence="8" id="KW-1278">Translocase</keyword>
<evidence type="ECO:0000313" key="12">
    <source>
        <dbReference type="Proteomes" id="UP000659630"/>
    </source>
</evidence>
<dbReference type="InterPro" id="IPR017871">
    <property type="entry name" value="ABC_transporter-like_CS"/>
</dbReference>
<dbReference type="SMART" id="SM00382">
    <property type="entry name" value="AAA"/>
    <property type="match status" value="2"/>
</dbReference>
<dbReference type="GO" id="GO:0016887">
    <property type="term" value="F:ATP hydrolysis activity"/>
    <property type="evidence" value="ECO:0007669"/>
    <property type="project" value="InterPro"/>
</dbReference>
<comment type="subcellular location">
    <subcellularLocation>
        <location evidence="1">Cell membrane</location>
        <topology evidence="1">Peripheral membrane protein</topology>
    </subcellularLocation>
</comment>
<protein>
    <submittedName>
        <fullName evidence="11">Sugar ABC transporter ATP-binding protein</fullName>
    </submittedName>
</protein>
<dbReference type="PANTHER" id="PTHR43790">
    <property type="entry name" value="CARBOHYDRATE TRANSPORT ATP-BINDING PROTEIN MG119-RELATED"/>
    <property type="match status" value="1"/>
</dbReference>
<dbReference type="GO" id="GO:0005524">
    <property type="term" value="F:ATP binding"/>
    <property type="evidence" value="ECO:0007669"/>
    <property type="project" value="UniProtKB-KW"/>
</dbReference>
<dbReference type="Gene3D" id="3.40.50.300">
    <property type="entry name" value="P-loop containing nucleotide triphosphate hydrolases"/>
    <property type="match status" value="2"/>
</dbReference>
<name>A0A923IEL7_9FIRM</name>
<dbReference type="PANTHER" id="PTHR43790:SF3">
    <property type="entry name" value="D-ALLOSE IMPORT ATP-BINDING PROTEIN ALSA-RELATED"/>
    <property type="match status" value="1"/>
</dbReference>
<evidence type="ECO:0000256" key="3">
    <source>
        <dbReference type="ARBA" id="ARBA00022475"/>
    </source>
</evidence>
<dbReference type="InterPro" id="IPR027417">
    <property type="entry name" value="P-loop_NTPase"/>
</dbReference>
<evidence type="ECO:0000256" key="2">
    <source>
        <dbReference type="ARBA" id="ARBA00022448"/>
    </source>
</evidence>
<dbReference type="FunFam" id="3.40.50.300:FF:000127">
    <property type="entry name" value="Ribose import ATP-binding protein RbsA"/>
    <property type="match status" value="1"/>
</dbReference>
<evidence type="ECO:0000256" key="8">
    <source>
        <dbReference type="ARBA" id="ARBA00022967"/>
    </source>
</evidence>
<accession>A0A923IEL7</accession>
<reference evidence="11" key="1">
    <citation type="submission" date="2020-08" db="EMBL/GenBank/DDBJ databases">
        <title>Genome public.</title>
        <authorList>
            <person name="Liu C."/>
            <person name="Sun Q."/>
        </authorList>
    </citation>
    <scope>NUCLEOTIDE SEQUENCE</scope>
    <source>
        <strain evidence="11">BX8</strain>
    </source>
</reference>
<keyword evidence="4" id="KW-0762">Sugar transport</keyword>
<organism evidence="11 12">
    <name type="scientific">Anaerofilum hominis</name>
    <dbReference type="NCBI Taxonomy" id="2763016"/>
    <lineage>
        <taxon>Bacteria</taxon>
        <taxon>Bacillati</taxon>
        <taxon>Bacillota</taxon>
        <taxon>Clostridia</taxon>
        <taxon>Eubacteriales</taxon>
        <taxon>Oscillospiraceae</taxon>
        <taxon>Anaerofilum</taxon>
    </lineage>
</organism>
<keyword evidence="6" id="KW-0547">Nucleotide-binding</keyword>
<dbReference type="PROSITE" id="PS00211">
    <property type="entry name" value="ABC_TRANSPORTER_1"/>
    <property type="match status" value="1"/>
</dbReference>
<keyword evidence="3" id="KW-1003">Cell membrane</keyword>
<feature type="domain" description="ABC transporter" evidence="10">
    <location>
        <begin position="252"/>
        <end position="494"/>
    </location>
</feature>